<protein>
    <submittedName>
        <fullName evidence="2">Uncharacterized protein LOC106769995 isoform X1</fullName>
    </submittedName>
</protein>
<dbReference type="Gene3D" id="3.40.50.150">
    <property type="entry name" value="Vaccinia Virus protein VP39"/>
    <property type="match status" value="1"/>
</dbReference>
<reference evidence="1" key="1">
    <citation type="journal article" date="2014" name="Nat. Commun.">
        <title>Genome sequence of mungbean and insights into evolution within Vigna species.</title>
        <authorList>
            <person name="Kang Y.J."/>
            <person name="Kim S.K."/>
            <person name="Kim M.Y."/>
            <person name="Lestari P."/>
            <person name="Kim K.H."/>
            <person name="Ha B.K."/>
            <person name="Jun T.H."/>
            <person name="Hwang W.J."/>
            <person name="Lee T."/>
            <person name="Lee J."/>
            <person name="Shim S."/>
            <person name="Yoon M.Y."/>
            <person name="Jang Y.E."/>
            <person name="Han K.S."/>
            <person name="Taeprayoon P."/>
            <person name="Yoon N."/>
            <person name="Somta P."/>
            <person name="Tanya P."/>
            <person name="Kim K.S."/>
            <person name="Gwag J.G."/>
            <person name="Moon J.K."/>
            <person name="Lee Y.H."/>
            <person name="Park B.S."/>
            <person name="Bombarely A."/>
            <person name="Doyle J.J."/>
            <person name="Jackson S.A."/>
            <person name="Schafleitner R."/>
            <person name="Srinives P."/>
            <person name="Varshney R.K."/>
            <person name="Lee S.H."/>
        </authorList>
    </citation>
    <scope>NUCLEOTIDE SEQUENCE [LARGE SCALE GENOMIC DNA]</scope>
    <source>
        <strain evidence="1">cv. VC1973A</strain>
    </source>
</reference>
<evidence type="ECO:0000313" key="2">
    <source>
        <dbReference type="RefSeq" id="XP_022640965.1"/>
    </source>
</evidence>
<gene>
    <name evidence="2" type="primary">LOC106769995</name>
</gene>
<dbReference type="InterPro" id="IPR029063">
    <property type="entry name" value="SAM-dependent_MTases_sf"/>
</dbReference>
<accession>A0A3Q0FA62</accession>
<proteinExistence type="predicted"/>
<dbReference type="GeneID" id="106769995"/>
<dbReference type="KEGG" id="vra:106769995"/>
<evidence type="ECO:0000313" key="1">
    <source>
        <dbReference type="Proteomes" id="UP000087766"/>
    </source>
</evidence>
<dbReference type="RefSeq" id="XP_022640965.1">
    <property type="nucleotide sequence ID" value="XM_022785244.1"/>
</dbReference>
<organism evidence="1 2">
    <name type="scientific">Vigna radiata var. radiata</name>
    <name type="common">Mung bean</name>
    <name type="synonym">Phaseolus aureus</name>
    <dbReference type="NCBI Taxonomy" id="3916"/>
    <lineage>
        <taxon>Eukaryota</taxon>
        <taxon>Viridiplantae</taxon>
        <taxon>Streptophyta</taxon>
        <taxon>Embryophyta</taxon>
        <taxon>Tracheophyta</taxon>
        <taxon>Spermatophyta</taxon>
        <taxon>Magnoliopsida</taxon>
        <taxon>eudicotyledons</taxon>
        <taxon>Gunneridae</taxon>
        <taxon>Pentapetalae</taxon>
        <taxon>rosids</taxon>
        <taxon>fabids</taxon>
        <taxon>Fabales</taxon>
        <taxon>Fabaceae</taxon>
        <taxon>Papilionoideae</taxon>
        <taxon>50 kb inversion clade</taxon>
        <taxon>NPAAA clade</taxon>
        <taxon>indigoferoid/millettioid clade</taxon>
        <taxon>Phaseoleae</taxon>
        <taxon>Vigna</taxon>
    </lineage>
</organism>
<dbReference type="Proteomes" id="UP000087766">
    <property type="component" value="Chromosome 8"/>
</dbReference>
<dbReference type="AlphaFoldDB" id="A0A3Q0FA62"/>
<keyword evidence="1" id="KW-1185">Reference proteome</keyword>
<sequence length="143" mass="16217">MLTWECYSFNRGDAGFSSQICISISIRNNHFIHTSQPYNTNQKQSSTRPRLDGKAKTAKLVRKTEHKLFLRQHSASINEFNTILQKVQKCPFLCQHISLVDVGGGTGAIINMIVSKVSQYQGFLTSNFTLTFLLVFQKPTLFL</sequence>
<reference evidence="2" key="2">
    <citation type="submission" date="2025-08" db="UniProtKB">
        <authorList>
            <consortium name="RefSeq"/>
        </authorList>
    </citation>
    <scope>IDENTIFICATION</scope>
    <source>
        <tissue evidence="2">Leaf</tissue>
    </source>
</reference>
<name>A0A3Q0FA62_VIGRR</name>